<evidence type="ECO:0000313" key="8">
    <source>
        <dbReference type="EMBL" id="KAG2206300.1"/>
    </source>
</evidence>
<dbReference type="GO" id="GO:0035494">
    <property type="term" value="P:SNARE complex disassembly"/>
    <property type="evidence" value="ECO:0007669"/>
    <property type="project" value="TreeGrafter"/>
</dbReference>
<evidence type="ECO:0000256" key="1">
    <source>
        <dbReference type="ARBA" id="ARBA00004170"/>
    </source>
</evidence>
<keyword evidence="6 7" id="KW-0472">Membrane</keyword>
<dbReference type="Gene3D" id="1.25.40.10">
    <property type="entry name" value="Tetratricopeptide repeat domain"/>
    <property type="match status" value="1"/>
</dbReference>
<protein>
    <recommendedName>
        <fullName evidence="10">Alpha-soluble NSF attachment protein</fullName>
    </recommendedName>
</protein>
<dbReference type="GO" id="GO:0019905">
    <property type="term" value="F:syntaxin binding"/>
    <property type="evidence" value="ECO:0007669"/>
    <property type="project" value="TreeGrafter"/>
</dbReference>
<dbReference type="Pfam" id="PF14938">
    <property type="entry name" value="SNAP"/>
    <property type="match status" value="1"/>
</dbReference>
<dbReference type="Proteomes" id="UP000603453">
    <property type="component" value="Unassembled WGS sequence"/>
</dbReference>
<dbReference type="InterPro" id="IPR000744">
    <property type="entry name" value="NSF_attach"/>
</dbReference>
<dbReference type="OrthoDB" id="9984275at2759"/>
<dbReference type="InterPro" id="IPR011990">
    <property type="entry name" value="TPR-like_helical_dom_sf"/>
</dbReference>
<dbReference type="PANTHER" id="PTHR13768">
    <property type="entry name" value="SOLUBLE NSF ATTACHMENT PROTEIN SNAP"/>
    <property type="match status" value="1"/>
</dbReference>
<evidence type="ECO:0008006" key="10">
    <source>
        <dbReference type="Google" id="ProtNLM"/>
    </source>
</evidence>
<dbReference type="PANTHER" id="PTHR13768:SF8">
    <property type="entry name" value="ALPHA-SOLUBLE NSF ATTACHMENT PROTEIN"/>
    <property type="match status" value="1"/>
</dbReference>
<evidence type="ECO:0000256" key="3">
    <source>
        <dbReference type="ARBA" id="ARBA00022448"/>
    </source>
</evidence>
<comment type="subcellular location">
    <subcellularLocation>
        <location evidence="1 7">Membrane</location>
        <topology evidence="1 7">Peripheral membrane protein</topology>
    </subcellularLocation>
</comment>
<evidence type="ECO:0000256" key="5">
    <source>
        <dbReference type="ARBA" id="ARBA00022927"/>
    </source>
</evidence>
<evidence type="ECO:0000256" key="2">
    <source>
        <dbReference type="ARBA" id="ARBA00010050"/>
    </source>
</evidence>
<dbReference type="PRINTS" id="PR00448">
    <property type="entry name" value="NSFATTACHMNT"/>
</dbReference>
<dbReference type="GO" id="GO:0006886">
    <property type="term" value="P:intracellular protein transport"/>
    <property type="evidence" value="ECO:0007669"/>
    <property type="project" value="UniProtKB-UniRule"/>
</dbReference>
<sequence length="288" mass="32016">MSSEQQAKDLITQAQKKLNSWSFFGPSNKCEDAAELYEKAGNMFKLAQQWNAAGDAFMEAAKLFEKGGSAKFEGSRAYENAAKSYKRNNPAAAVAALREAVVLDQAGGSFRAAAKHYQEIAELCESTELDKPQDAYEAYEKAAELYNADDSPALSNKCLLKVAQIAADLEKYDVAIEKYEKVAVAAIDDPLLKWSLKDYCFKAGLCHLCTGDMVKASQALANYCNMDMSFESTREYTLLKGVIDCIDQGDVDHFTQLVYDYDKLTRLDAWKTAVLLKIKKSMDSDELR</sequence>
<comment type="function">
    <text evidence="7">Required for vesicular transport between the endoplasmic reticulum and the Golgi apparatus.</text>
</comment>
<dbReference type="CDD" id="cd15832">
    <property type="entry name" value="SNAP"/>
    <property type="match status" value="1"/>
</dbReference>
<reference evidence="8" key="1">
    <citation type="submission" date="2020-12" db="EMBL/GenBank/DDBJ databases">
        <title>Metabolic potential, ecology and presence of endohyphal bacteria is reflected in genomic diversity of Mucoromycotina.</title>
        <authorList>
            <person name="Muszewska A."/>
            <person name="Okrasinska A."/>
            <person name="Steczkiewicz K."/>
            <person name="Drgas O."/>
            <person name="Orlowska M."/>
            <person name="Perlinska-Lenart U."/>
            <person name="Aleksandrzak-Piekarczyk T."/>
            <person name="Szatraj K."/>
            <person name="Zielenkiewicz U."/>
            <person name="Pilsyk S."/>
            <person name="Malc E."/>
            <person name="Mieczkowski P."/>
            <person name="Kruszewska J.S."/>
            <person name="Biernat P."/>
            <person name="Pawlowska J."/>
        </authorList>
    </citation>
    <scope>NUCLEOTIDE SEQUENCE</scope>
    <source>
        <strain evidence="8">WA0000017839</strain>
    </source>
</reference>
<keyword evidence="5 7" id="KW-0653">Protein transport</keyword>
<gene>
    <name evidence="8" type="ORF">INT47_007314</name>
</gene>
<dbReference type="GO" id="GO:0005774">
    <property type="term" value="C:vacuolar membrane"/>
    <property type="evidence" value="ECO:0007669"/>
    <property type="project" value="TreeGrafter"/>
</dbReference>
<dbReference type="AlphaFoldDB" id="A0A8H7V3Y2"/>
<keyword evidence="4 7" id="KW-0931">ER-Golgi transport</keyword>
<proteinExistence type="inferred from homology"/>
<evidence type="ECO:0000256" key="7">
    <source>
        <dbReference type="RuleBase" id="RU367013"/>
    </source>
</evidence>
<dbReference type="GO" id="GO:0031201">
    <property type="term" value="C:SNARE complex"/>
    <property type="evidence" value="ECO:0007669"/>
    <property type="project" value="TreeGrafter"/>
</dbReference>
<dbReference type="GO" id="GO:0005483">
    <property type="term" value="F:soluble NSF attachment protein activity"/>
    <property type="evidence" value="ECO:0007669"/>
    <property type="project" value="UniProtKB-ARBA"/>
</dbReference>
<name>A0A8H7V3Y2_9FUNG</name>
<evidence type="ECO:0000256" key="6">
    <source>
        <dbReference type="ARBA" id="ARBA00023136"/>
    </source>
</evidence>
<evidence type="ECO:0000313" key="9">
    <source>
        <dbReference type="Proteomes" id="UP000603453"/>
    </source>
</evidence>
<keyword evidence="9" id="KW-1185">Reference proteome</keyword>
<dbReference type="FunFam" id="1.25.40.10:FF:000049">
    <property type="entry name" value="Alpha-soluble NSF attachment protein-like"/>
    <property type="match status" value="1"/>
</dbReference>
<accession>A0A8H7V3Y2</accession>
<comment type="similarity">
    <text evidence="2 7">Belongs to the SNAP family.</text>
</comment>
<keyword evidence="3 7" id="KW-0813">Transport</keyword>
<comment type="caution">
    <text evidence="8">The sequence shown here is derived from an EMBL/GenBank/DDBJ whole genome shotgun (WGS) entry which is preliminary data.</text>
</comment>
<dbReference type="EMBL" id="JAEPRD010000031">
    <property type="protein sequence ID" value="KAG2206300.1"/>
    <property type="molecule type" value="Genomic_DNA"/>
</dbReference>
<dbReference type="SUPFAM" id="SSF48452">
    <property type="entry name" value="TPR-like"/>
    <property type="match status" value="1"/>
</dbReference>
<organism evidence="8 9">
    <name type="scientific">Mucor saturninus</name>
    <dbReference type="NCBI Taxonomy" id="64648"/>
    <lineage>
        <taxon>Eukaryota</taxon>
        <taxon>Fungi</taxon>
        <taxon>Fungi incertae sedis</taxon>
        <taxon>Mucoromycota</taxon>
        <taxon>Mucoromycotina</taxon>
        <taxon>Mucoromycetes</taxon>
        <taxon>Mucorales</taxon>
        <taxon>Mucorineae</taxon>
        <taxon>Mucoraceae</taxon>
        <taxon>Mucor</taxon>
    </lineage>
</organism>
<evidence type="ECO:0000256" key="4">
    <source>
        <dbReference type="ARBA" id="ARBA00022892"/>
    </source>
</evidence>